<evidence type="ECO:0000313" key="2">
    <source>
        <dbReference type="EMBL" id="GAT43298.1"/>
    </source>
</evidence>
<feature type="compositionally biased region" description="Polar residues" evidence="1">
    <location>
        <begin position="78"/>
        <end position="92"/>
    </location>
</feature>
<protein>
    <submittedName>
        <fullName evidence="2">Uncharacterized protein</fullName>
    </submittedName>
</protein>
<reference evidence="2" key="1">
    <citation type="submission" date="2014-09" db="EMBL/GenBank/DDBJ databases">
        <title>Genome sequence of the luminous mushroom Mycena chlorophos for searching fungal bioluminescence genes.</title>
        <authorList>
            <person name="Tanaka Y."/>
            <person name="Kasuga D."/>
            <person name="Oba Y."/>
            <person name="Hase S."/>
            <person name="Sato K."/>
            <person name="Oba Y."/>
            <person name="Sakakibara Y."/>
        </authorList>
    </citation>
    <scope>NUCLEOTIDE SEQUENCE</scope>
</reference>
<gene>
    <name evidence="2" type="ORF">MCHLO_00987</name>
</gene>
<dbReference type="EMBL" id="DF838807">
    <property type="protein sequence ID" value="GAT43298.1"/>
    <property type="molecule type" value="Genomic_DNA"/>
</dbReference>
<sequence>MSLFFTYRLHLPCMGPTEPRKRARRLLLNTNTRLCSSFSGQLLSTPDPDPEQPQRKLFATFQRTRRRFTPPADGRSISGDTYPSSDGTNDPH</sequence>
<evidence type="ECO:0000256" key="1">
    <source>
        <dbReference type="SAM" id="MobiDB-lite"/>
    </source>
</evidence>
<keyword evidence="3" id="KW-1185">Reference proteome</keyword>
<accession>A0ABQ0KWL2</accession>
<proteinExistence type="predicted"/>
<dbReference type="Proteomes" id="UP000815677">
    <property type="component" value="Unassembled WGS sequence"/>
</dbReference>
<organism evidence="2 3">
    <name type="scientific">Mycena chlorophos</name>
    <name type="common">Agaric fungus</name>
    <name type="synonym">Agaricus chlorophos</name>
    <dbReference type="NCBI Taxonomy" id="658473"/>
    <lineage>
        <taxon>Eukaryota</taxon>
        <taxon>Fungi</taxon>
        <taxon>Dikarya</taxon>
        <taxon>Basidiomycota</taxon>
        <taxon>Agaricomycotina</taxon>
        <taxon>Agaricomycetes</taxon>
        <taxon>Agaricomycetidae</taxon>
        <taxon>Agaricales</taxon>
        <taxon>Marasmiineae</taxon>
        <taxon>Mycenaceae</taxon>
        <taxon>Mycena</taxon>
    </lineage>
</organism>
<name>A0ABQ0KWL2_MYCCL</name>
<feature type="region of interest" description="Disordered" evidence="1">
    <location>
        <begin position="59"/>
        <end position="92"/>
    </location>
</feature>
<evidence type="ECO:0000313" key="3">
    <source>
        <dbReference type="Proteomes" id="UP000815677"/>
    </source>
</evidence>